<keyword evidence="3" id="KW-1185">Reference proteome</keyword>
<comment type="caution">
    <text evidence="2">The sequence shown here is derived from an EMBL/GenBank/DDBJ whole genome shotgun (WGS) entry which is preliminary data.</text>
</comment>
<sequence>MVAVEEPPKPRLTEWSKWQIIREKRNRLLAESDWTQTPDAPLDDKKRAEWRAYRQALREIPQRFERADDVAWPECPK</sequence>
<proteinExistence type="predicted"/>
<organism evidence="2 3">
    <name type="scientific">Bellilinea caldifistulae</name>
    <dbReference type="NCBI Taxonomy" id="360411"/>
    <lineage>
        <taxon>Bacteria</taxon>
        <taxon>Bacillati</taxon>
        <taxon>Chloroflexota</taxon>
        <taxon>Anaerolineae</taxon>
        <taxon>Anaerolineales</taxon>
        <taxon>Anaerolineaceae</taxon>
        <taxon>Bellilinea</taxon>
    </lineage>
</organism>
<dbReference type="Proteomes" id="UP000050514">
    <property type="component" value="Unassembled WGS sequence"/>
</dbReference>
<dbReference type="Gene3D" id="6.10.140.1310">
    <property type="match status" value="1"/>
</dbReference>
<dbReference type="Pfam" id="PF16778">
    <property type="entry name" value="Phage_tail_APC"/>
    <property type="match status" value="1"/>
</dbReference>
<dbReference type="InterPro" id="IPR031893">
    <property type="entry name" value="Phage_tail_APC"/>
</dbReference>
<evidence type="ECO:0000313" key="3">
    <source>
        <dbReference type="Proteomes" id="UP000050514"/>
    </source>
</evidence>
<evidence type="ECO:0000313" key="2">
    <source>
        <dbReference type="EMBL" id="KPL75043.1"/>
    </source>
</evidence>
<accession>A0A0P6X6Q4</accession>
<feature type="domain" description="Phage tail assembly chaperone-like" evidence="1">
    <location>
        <begin position="19"/>
        <end position="76"/>
    </location>
</feature>
<gene>
    <name evidence="2" type="ORF">AC812_10765</name>
</gene>
<dbReference type="STRING" id="360411.AC812_10765"/>
<evidence type="ECO:0000259" key="1">
    <source>
        <dbReference type="Pfam" id="PF16778"/>
    </source>
</evidence>
<reference evidence="2 3" key="1">
    <citation type="submission" date="2015-07" db="EMBL/GenBank/DDBJ databases">
        <title>Draft genome of Bellilinea caldifistulae DSM 17877.</title>
        <authorList>
            <person name="Hemp J."/>
            <person name="Ward L.M."/>
            <person name="Pace L.A."/>
            <person name="Fischer W.W."/>
        </authorList>
    </citation>
    <scope>NUCLEOTIDE SEQUENCE [LARGE SCALE GENOMIC DNA]</scope>
    <source>
        <strain evidence="2 3">GOMI-1</strain>
    </source>
</reference>
<name>A0A0P6X6Q4_9CHLR</name>
<dbReference type="EMBL" id="LGHJ01000016">
    <property type="protein sequence ID" value="KPL75043.1"/>
    <property type="molecule type" value="Genomic_DNA"/>
</dbReference>
<dbReference type="AlphaFoldDB" id="A0A0P6X6Q4"/>
<protein>
    <recommendedName>
        <fullName evidence="1">Phage tail assembly chaperone-like domain-containing protein</fullName>
    </recommendedName>
</protein>